<dbReference type="GO" id="GO:0003746">
    <property type="term" value="F:translation elongation factor activity"/>
    <property type="evidence" value="ECO:0007669"/>
    <property type="project" value="UniProtKB-KW"/>
</dbReference>
<dbReference type="Gene3D" id="1.10.286.20">
    <property type="match status" value="1"/>
</dbReference>
<dbReference type="SUPFAM" id="SSF54713">
    <property type="entry name" value="Elongation factor Ts (EF-Ts), dimerisation domain"/>
    <property type="match status" value="2"/>
</dbReference>
<dbReference type="RefSeq" id="WP_269424175.1">
    <property type="nucleotide sequence ID" value="NZ_JAPWGY010000005.1"/>
</dbReference>
<evidence type="ECO:0000256" key="2">
    <source>
        <dbReference type="ARBA" id="ARBA00016956"/>
    </source>
</evidence>
<dbReference type="NCBIfam" id="TIGR00116">
    <property type="entry name" value="tsf"/>
    <property type="match status" value="1"/>
</dbReference>
<gene>
    <name evidence="5 9" type="primary">tsf</name>
    <name evidence="9" type="ORF">O4H49_14640</name>
</gene>
<dbReference type="HAMAP" id="MF_00050">
    <property type="entry name" value="EF_Ts"/>
    <property type="match status" value="1"/>
</dbReference>
<dbReference type="InterPro" id="IPR014039">
    <property type="entry name" value="Transl_elong_EFTs/EF1B_dimer"/>
</dbReference>
<name>A0ABT4LLN8_9PROT</name>
<evidence type="ECO:0000313" key="10">
    <source>
        <dbReference type="Proteomes" id="UP001069802"/>
    </source>
</evidence>
<reference evidence="9" key="1">
    <citation type="submission" date="2022-12" db="EMBL/GenBank/DDBJ databases">
        <title>Bacterial isolates from different developmental stages of Nematostella vectensis.</title>
        <authorList>
            <person name="Fraune S."/>
        </authorList>
    </citation>
    <scope>NUCLEOTIDE SEQUENCE</scope>
    <source>
        <strain evidence="9">G21630-S1</strain>
    </source>
</reference>
<dbReference type="PROSITE" id="PS01127">
    <property type="entry name" value="EF_TS_2"/>
    <property type="match status" value="1"/>
</dbReference>
<dbReference type="InterPro" id="IPR009060">
    <property type="entry name" value="UBA-like_sf"/>
</dbReference>
<dbReference type="InterPro" id="IPR001816">
    <property type="entry name" value="Transl_elong_EFTs/EF1B"/>
</dbReference>
<dbReference type="CDD" id="cd14275">
    <property type="entry name" value="UBA_EF-Ts"/>
    <property type="match status" value="1"/>
</dbReference>
<feature type="domain" description="Translation elongation factor EFTs/EF1B dimerisation" evidence="8">
    <location>
        <begin position="71"/>
        <end position="289"/>
    </location>
</feature>
<dbReference type="SUPFAM" id="SSF46934">
    <property type="entry name" value="UBA-like"/>
    <property type="match status" value="1"/>
</dbReference>
<dbReference type="InterPro" id="IPR018101">
    <property type="entry name" value="Transl_elong_Ts_CS"/>
</dbReference>
<protein>
    <recommendedName>
        <fullName evidence="2 5">Elongation factor Ts</fullName>
        <shortName evidence="5">EF-Ts</shortName>
    </recommendedName>
</protein>
<dbReference type="EMBL" id="JAPWGY010000005">
    <property type="protein sequence ID" value="MCZ4282023.1"/>
    <property type="molecule type" value="Genomic_DNA"/>
</dbReference>
<proteinExistence type="inferred from homology"/>
<dbReference type="Proteomes" id="UP001069802">
    <property type="component" value="Unassembled WGS sequence"/>
</dbReference>
<evidence type="ECO:0000256" key="7">
    <source>
        <dbReference type="RuleBase" id="RU000643"/>
    </source>
</evidence>
<comment type="caution">
    <text evidence="9">The sequence shown here is derived from an EMBL/GenBank/DDBJ whole genome shotgun (WGS) entry which is preliminary data.</text>
</comment>
<dbReference type="PROSITE" id="PS01126">
    <property type="entry name" value="EF_TS_1"/>
    <property type="match status" value="1"/>
</dbReference>
<evidence type="ECO:0000256" key="6">
    <source>
        <dbReference type="RuleBase" id="RU000642"/>
    </source>
</evidence>
<dbReference type="InterPro" id="IPR036402">
    <property type="entry name" value="EF-Ts_dimer_sf"/>
</dbReference>
<keyword evidence="5" id="KW-0963">Cytoplasm</keyword>
<evidence type="ECO:0000259" key="8">
    <source>
        <dbReference type="Pfam" id="PF00889"/>
    </source>
</evidence>
<dbReference type="PANTHER" id="PTHR11741">
    <property type="entry name" value="ELONGATION FACTOR TS"/>
    <property type="match status" value="1"/>
</dbReference>
<dbReference type="PANTHER" id="PTHR11741:SF0">
    <property type="entry name" value="ELONGATION FACTOR TS, MITOCHONDRIAL"/>
    <property type="match status" value="1"/>
</dbReference>
<evidence type="ECO:0000256" key="5">
    <source>
        <dbReference type="HAMAP-Rule" id="MF_00050"/>
    </source>
</evidence>
<keyword evidence="3 5" id="KW-0251">Elongation factor</keyword>
<comment type="similarity">
    <text evidence="1 5 6">Belongs to the EF-Ts family.</text>
</comment>
<organism evidence="9 10">
    <name type="scientific">Kiloniella laminariae</name>
    <dbReference type="NCBI Taxonomy" id="454162"/>
    <lineage>
        <taxon>Bacteria</taxon>
        <taxon>Pseudomonadati</taxon>
        <taxon>Pseudomonadota</taxon>
        <taxon>Alphaproteobacteria</taxon>
        <taxon>Rhodospirillales</taxon>
        <taxon>Kiloniellaceae</taxon>
        <taxon>Kiloniella</taxon>
    </lineage>
</organism>
<sequence length="308" mass="32272">MAQITAALVKELREKSGAGMMDCKKALSENDGDLESAVDWLRKNGLAAAAKKAGRVAAEGLVAVATSGTKGAAVEVNAETDFVSRNEKFQSFVKAVAELSLNAGGDVEALSSAAFPGESGTVADALTNRIATIGEHMSLRRTASLEVKQGVVASYIHNQTTDGLGKIGVLVALESAGDAAKLEAFGKQVAMHIAATNPLALDRSAVDASALERERDIIADQARASGKPEEIIGKMVEGRLRKYYEEVCLLEQNYVIDGENTVGKAVELFAKDLGAAVALTGFVRFQLGEGIEKKEEDFAAEVAATLGN</sequence>
<keyword evidence="10" id="KW-1185">Reference proteome</keyword>
<evidence type="ECO:0000256" key="3">
    <source>
        <dbReference type="ARBA" id="ARBA00022768"/>
    </source>
</evidence>
<dbReference type="Gene3D" id="1.10.8.10">
    <property type="entry name" value="DNA helicase RuvA subunit, C-terminal domain"/>
    <property type="match status" value="1"/>
</dbReference>
<dbReference type="Pfam" id="PF00889">
    <property type="entry name" value="EF_TS"/>
    <property type="match status" value="1"/>
</dbReference>
<dbReference type="Gene3D" id="3.30.479.20">
    <property type="entry name" value="Elongation factor Ts, dimerisation domain"/>
    <property type="match status" value="2"/>
</dbReference>
<keyword evidence="4 5" id="KW-0648">Protein biosynthesis</keyword>
<evidence type="ECO:0000313" key="9">
    <source>
        <dbReference type="EMBL" id="MCZ4282023.1"/>
    </source>
</evidence>
<accession>A0ABT4LLN8</accession>
<evidence type="ECO:0000256" key="1">
    <source>
        <dbReference type="ARBA" id="ARBA00005532"/>
    </source>
</evidence>
<comment type="function">
    <text evidence="5 6">Associates with the EF-Tu.GDP complex and induces the exchange of GDP to GTP. It remains bound to the aminoacyl-tRNA.EF-Tu.GTP complex up to the GTP hydrolysis stage on the ribosome.</text>
</comment>
<comment type="subcellular location">
    <subcellularLocation>
        <location evidence="5 7">Cytoplasm</location>
    </subcellularLocation>
</comment>
<evidence type="ECO:0000256" key="4">
    <source>
        <dbReference type="ARBA" id="ARBA00022917"/>
    </source>
</evidence>
<feature type="region of interest" description="Involved in Mg(2+) ion dislocation from EF-Tu" evidence="5">
    <location>
        <begin position="80"/>
        <end position="83"/>
    </location>
</feature>